<organism evidence="14 15">
    <name type="scientific">Pristionchus fissidentatus</name>
    <dbReference type="NCBI Taxonomy" id="1538716"/>
    <lineage>
        <taxon>Eukaryota</taxon>
        <taxon>Metazoa</taxon>
        <taxon>Ecdysozoa</taxon>
        <taxon>Nematoda</taxon>
        <taxon>Chromadorea</taxon>
        <taxon>Rhabditida</taxon>
        <taxon>Rhabditina</taxon>
        <taxon>Diplogasteromorpha</taxon>
        <taxon>Diplogasteroidea</taxon>
        <taxon>Neodiplogasteridae</taxon>
        <taxon>Pristionchus</taxon>
    </lineage>
</organism>
<dbReference type="Pfam" id="PF00888">
    <property type="entry name" value="Cullin"/>
    <property type="match status" value="1"/>
</dbReference>
<comment type="similarity">
    <text evidence="2 10 11">Belongs to the cullin family.</text>
</comment>
<keyword evidence="4" id="KW-0597">Phosphoprotein</keyword>
<dbReference type="PROSITE" id="PS50069">
    <property type="entry name" value="CULLIN_2"/>
    <property type="match status" value="1"/>
</dbReference>
<dbReference type="GO" id="GO:0031464">
    <property type="term" value="C:Cul4A-RING E3 ubiquitin ligase complex"/>
    <property type="evidence" value="ECO:0007669"/>
    <property type="project" value="UniProtKB-ARBA"/>
</dbReference>
<evidence type="ECO:0000256" key="3">
    <source>
        <dbReference type="ARBA" id="ARBA00022499"/>
    </source>
</evidence>
<dbReference type="SMART" id="SM00182">
    <property type="entry name" value="CULLIN"/>
    <property type="match status" value="1"/>
</dbReference>
<dbReference type="InterPro" id="IPR019559">
    <property type="entry name" value="Cullin_neddylation_domain"/>
</dbReference>
<keyword evidence="8" id="KW-0234">DNA repair</keyword>
<accession>A0AAV5WQR9</accession>
<dbReference type="InterPro" id="IPR016159">
    <property type="entry name" value="Cullin_repeat-like_dom_sf"/>
</dbReference>
<dbReference type="Pfam" id="PF26557">
    <property type="entry name" value="Cullin_AB"/>
    <property type="match status" value="1"/>
</dbReference>
<comment type="pathway">
    <text evidence="1">Protein modification; protein ubiquitination.</text>
</comment>
<feature type="region of interest" description="Disordered" evidence="12">
    <location>
        <begin position="1"/>
        <end position="31"/>
    </location>
</feature>
<dbReference type="InterPro" id="IPR045093">
    <property type="entry name" value="Cullin"/>
</dbReference>
<dbReference type="GO" id="GO:0031625">
    <property type="term" value="F:ubiquitin protein ligase binding"/>
    <property type="evidence" value="ECO:0007669"/>
    <property type="project" value="InterPro"/>
</dbReference>
<dbReference type="InterPro" id="IPR001373">
    <property type="entry name" value="Cullin_N"/>
</dbReference>
<dbReference type="SUPFAM" id="SSF46785">
    <property type="entry name" value="Winged helix' DNA-binding domain"/>
    <property type="match status" value="1"/>
</dbReference>
<dbReference type="GO" id="GO:0006511">
    <property type="term" value="P:ubiquitin-dependent protein catabolic process"/>
    <property type="evidence" value="ECO:0007669"/>
    <property type="project" value="InterPro"/>
</dbReference>
<evidence type="ECO:0000313" key="14">
    <source>
        <dbReference type="EMBL" id="GMT32157.1"/>
    </source>
</evidence>
<dbReference type="GO" id="GO:0042254">
    <property type="term" value="P:ribosome biogenesis"/>
    <property type="evidence" value="ECO:0007669"/>
    <property type="project" value="UniProtKB-ARBA"/>
</dbReference>
<dbReference type="FunFam" id="1.20.1310.10:FF:000003">
    <property type="entry name" value="Cullin 4A"/>
    <property type="match status" value="1"/>
</dbReference>
<dbReference type="Gene3D" id="1.20.1310.10">
    <property type="entry name" value="Cullin Repeats"/>
    <property type="match status" value="4"/>
</dbReference>
<dbReference type="InterPro" id="IPR036317">
    <property type="entry name" value="Cullin_homology_sf"/>
</dbReference>
<dbReference type="GO" id="GO:0006281">
    <property type="term" value="P:DNA repair"/>
    <property type="evidence" value="ECO:0007669"/>
    <property type="project" value="UniProtKB-KW"/>
</dbReference>
<dbReference type="SUPFAM" id="SSF75632">
    <property type="entry name" value="Cullin homology domain"/>
    <property type="match status" value="1"/>
</dbReference>
<evidence type="ECO:0000259" key="13">
    <source>
        <dbReference type="PROSITE" id="PS50069"/>
    </source>
</evidence>
<evidence type="ECO:0000256" key="5">
    <source>
        <dbReference type="ARBA" id="ARBA00022763"/>
    </source>
</evidence>
<dbReference type="GO" id="GO:0005634">
    <property type="term" value="C:nucleus"/>
    <property type="evidence" value="ECO:0007669"/>
    <property type="project" value="UniProtKB-ARBA"/>
</dbReference>
<evidence type="ECO:0000256" key="10">
    <source>
        <dbReference type="PROSITE-ProRule" id="PRU00330"/>
    </source>
</evidence>
<keyword evidence="6" id="KW-0833">Ubl conjugation pathway</keyword>
<keyword evidence="15" id="KW-1185">Reference proteome</keyword>
<sequence>MSDSLVEDPEKAAEEIAGGNTTPALRFPLNKGPNKRSLSTFADITIPEVVKRSKMDCKMMDEDLMMDEMDDDLDEMPPSPSTPAANFTHSPMAHKVMSRSQGTKKLAIKNFRKREKSETNEASEWKSLEDAVSAIHTHQSIRHSLEELYKMVTNMCTNERAGEMYTKLLELSRHHLTNDLTKLITVREIHTVDFLRLVNELWNNFCAQTLMIRNVFMYLDRTYILNRPEIMSIWDASLCIFSEVIVDDRYVRDRLVKDLLSQIGEERNGLKMDRPLIRSLLRMLSNLHIYEQVFERSFLESTRELYQSEGINLSRDMEISEYLHRVKRRLDEEFDRIDVYLDVGTKKPLIAVVEETLISAHMKAVVSKGMDSLMDGDRLEDLSLLFRLLDRVGQDGLNLLKTHFNDYIKKHGKTIIMDVSRDNEMVSDLIKFKIKIDRMAIECFGSHEKLMQSLKDSFDYFVNTRPNKPAELIAKYIDSKLRQGNKDASDEELDQIMDKLITLFRFIHGKDVFEAFYKKDLAKRLLLSKSASVDAEKAMLCKLKQECGAGFTQKLEGMFKDMEISKDLGVVFKKHVENDLKEKDDLPKNAEFNIFILTMGQWPNYEYAEATIPRDLCLYLQAYQNFYIGRHNGRKLQWQHSLGHCLVKATIRKGYVKELAVSLFQTIVLLLFNDKPKWSFEELEEATAIDKKELTRTLQSMACGKVGTRVLLKTPKGKEVTKGDVFEVNEQLVNGQFRIRISQVQYKETEEEHAATEEQVNSDRMYAIDAAIVRVMKTRKTLTHAQLIQELFGQLRFPVSSSDLKTRIGSLIERDFITRDASDPNTYNYVA</sequence>
<dbReference type="InterPro" id="IPR016158">
    <property type="entry name" value="Cullin_homology"/>
</dbReference>
<evidence type="ECO:0000256" key="9">
    <source>
        <dbReference type="ARBA" id="ARBA00069613"/>
    </source>
</evidence>
<dbReference type="SUPFAM" id="SSF74788">
    <property type="entry name" value="Cullin repeat-like"/>
    <property type="match status" value="1"/>
</dbReference>
<gene>
    <name evidence="14" type="ORF">PFISCL1PPCAC_23454</name>
</gene>
<dbReference type="Gene3D" id="1.10.10.10">
    <property type="entry name" value="Winged helix-like DNA-binding domain superfamily/Winged helix DNA-binding domain"/>
    <property type="match status" value="1"/>
</dbReference>
<dbReference type="FunFam" id="1.10.10.10:FF:000050">
    <property type="entry name" value="Cullin 4B"/>
    <property type="match status" value="1"/>
</dbReference>
<dbReference type="AlphaFoldDB" id="A0AAV5WQR9"/>
<dbReference type="Gene3D" id="3.30.230.130">
    <property type="entry name" value="Cullin, Chain C, Domain 2"/>
    <property type="match status" value="1"/>
</dbReference>
<dbReference type="InterPro" id="IPR036390">
    <property type="entry name" value="WH_DNA-bd_sf"/>
</dbReference>
<evidence type="ECO:0000256" key="8">
    <source>
        <dbReference type="ARBA" id="ARBA00023204"/>
    </source>
</evidence>
<keyword evidence="7" id="KW-0832">Ubl conjugation</keyword>
<evidence type="ECO:0000256" key="7">
    <source>
        <dbReference type="ARBA" id="ARBA00022843"/>
    </source>
</evidence>
<evidence type="ECO:0000256" key="11">
    <source>
        <dbReference type="RuleBase" id="RU003829"/>
    </source>
</evidence>
<dbReference type="InterPro" id="IPR059120">
    <property type="entry name" value="Cullin-like_AB"/>
</dbReference>
<evidence type="ECO:0000256" key="4">
    <source>
        <dbReference type="ARBA" id="ARBA00022553"/>
    </source>
</evidence>
<evidence type="ECO:0000256" key="12">
    <source>
        <dbReference type="SAM" id="MobiDB-lite"/>
    </source>
</evidence>
<dbReference type="SMART" id="SM00884">
    <property type="entry name" value="Cullin_Nedd8"/>
    <property type="match status" value="1"/>
</dbReference>
<reference evidence="14" key="1">
    <citation type="submission" date="2023-10" db="EMBL/GenBank/DDBJ databases">
        <title>Genome assembly of Pristionchus species.</title>
        <authorList>
            <person name="Yoshida K."/>
            <person name="Sommer R.J."/>
        </authorList>
    </citation>
    <scope>NUCLEOTIDE SEQUENCE</scope>
    <source>
        <strain evidence="14">RS5133</strain>
    </source>
</reference>
<dbReference type="PANTHER" id="PTHR11932">
    <property type="entry name" value="CULLIN"/>
    <property type="match status" value="1"/>
</dbReference>
<dbReference type="FunFam" id="3.30.230.130:FF:000001">
    <property type="entry name" value="Cullin 4A"/>
    <property type="match status" value="1"/>
</dbReference>
<dbReference type="InterPro" id="IPR036388">
    <property type="entry name" value="WH-like_DNA-bd_sf"/>
</dbReference>
<dbReference type="EMBL" id="BTSY01000006">
    <property type="protein sequence ID" value="GMT32157.1"/>
    <property type="molecule type" value="Genomic_DNA"/>
</dbReference>
<keyword evidence="3" id="KW-1017">Isopeptide bond</keyword>
<feature type="domain" description="Cullin family profile" evidence="13">
    <location>
        <begin position="468"/>
        <end position="702"/>
    </location>
</feature>
<dbReference type="Pfam" id="PF10557">
    <property type="entry name" value="Cullin_Nedd8"/>
    <property type="match status" value="1"/>
</dbReference>
<evidence type="ECO:0000313" key="15">
    <source>
        <dbReference type="Proteomes" id="UP001432322"/>
    </source>
</evidence>
<evidence type="ECO:0000256" key="1">
    <source>
        <dbReference type="ARBA" id="ARBA00004906"/>
    </source>
</evidence>
<dbReference type="FunFam" id="1.20.1310.10:FF:000035">
    <property type="entry name" value="Ubiquitin ligase subunit CulD, putative"/>
    <property type="match status" value="1"/>
</dbReference>
<name>A0AAV5WQR9_9BILA</name>
<comment type="caution">
    <text evidence="14">The sequence shown here is derived from an EMBL/GenBank/DDBJ whole genome shotgun (WGS) entry which is preliminary data.</text>
</comment>
<keyword evidence="5" id="KW-0227">DNA damage</keyword>
<evidence type="ECO:0000256" key="2">
    <source>
        <dbReference type="ARBA" id="ARBA00006019"/>
    </source>
</evidence>
<dbReference type="FunFam" id="1.20.1310.10:FF:000004">
    <property type="entry name" value="Cullin 4B"/>
    <property type="match status" value="1"/>
</dbReference>
<evidence type="ECO:0000256" key="6">
    <source>
        <dbReference type="ARBA" id="ARBA00022786"/>
    </source>
</evidence>
<proteinExistence type="inferred from homology"/>
<dbReference type="FunFam" id="1.20.1310.10:FF:000001">
    <property type="entry name" value="Cullin 3"/>
    <property type="match status" value="1"/>
</dbReference>
<protein>
    <recommendedName>
        <fullName evidence="9">Cullin-4</fullName>
    </recommendedName>
</protein>
<dbReference type="Proteomes" id="UP001432322">
    <property type="component" value="Unassembled WGS sequence"/>
</dbReference>